<dbReference type="EMBL" id="JBITDC010000002">
    <property type="protein sequence ID" value="MFI5674344.1"/>
    <property type="molecule type" value="Genomic_DNA"/>
</dbReference>
<proteinExistence type="predicted"/>
<dbReference type="RefSeq" id="WP_398655284.1">
    <property type="nucleotide sequence ID" value="NZ_JBITDC010000002.1"/>
</dbReference>
<feature type="region of interest" description="Disordered" evidence="1">
    <location>
        <begin position="1"/>
        <end position="39"/>
    </location>
</feature>
<evidence type="ECO:0000313" key="2">
    <source>
        <dbReference type="EMBL" id="MFI5674344.1"/>
    </source>
</evidence>
<gene>
    <name evidence="2" type="ORF">ACIA8P_06700</name>
</gene>
<dbReference type="Proteomes" id="UP001612415">
    <property type="component" value="Unassembled WGS sequence"/>
</dbReference>
<name>A0ABW7XWX4_STRCE</name>
<accession>A0ABW7XWX4</accession>
<feature type="compositionally biased region" description="Acidic residues" evidence="1">
    <location>
        <begin position="16"/>
        <end position="29"/>
    </location>
</feature>
<evidence type="ECO:0000313" key="3">
    <source>
        <dbReference type="Proteomes" id="UP001612415"/>
    </source>
</evidence>
<organism evidence="2 3">
    <name type="scientific">Streptomyces cellulosae</name>
    <dbReference type="NCBI Taxonomy" id="1968"/>
    <lineage>
        <taxon>Bacteria</taxon>
        <taxon>Bacillati</taxon>
        <taxon>Actinomycetota</taxon>
        <taxon>Actinomycetes</taxon>
        <taxon>Kitasatosporales</taxon>
        <taxon>Streptomycetaceae</taxon>
        <taxon>Streptomyces</taxon>
    </lineage>
</organism>
<evidence type="ECO:0008006" key="4">
    <source>
        <dbReference type="Google" id="ProtNLM"/>
    </source>
</evidence>
<keyword evidence="3" id="KW-1185">Reference proteome</keyword>
<evidence type="ECO:0000256" key="1">
    <source>
        <dbReference type="SAM" id="MobiDB-lite"/>
    </source>
</evidence>
<feature type="compositionally biased region" description="Basic and acidic residues" evidence="1">
    <location>
        <begin position="30"/>
        <end position="39"/>
    </location>
</feature>
<comment type="caution">
    <text evidence="2">The sequence shown here is derived from an EMBL/GenBank/DDBJ whole genome shotgun (WGS) entry which is preliminary data.</text>
</comment>
<protein>
    <recommendedName>
        <fullName evidence="4">DUF4132 domain-containing protein</fullName>
    </recommendedName>
</protein>
<sequence length="465" mass="51327">MAHSQESAGYHAEEGNGWDDENWEAEEPLSEQRQRVESAVELAEKDASRGVPVLVGMLTDWDLDEDGTHELRAEVLGHLMHMGRSAAGAATWVVGEAGTAYELHIVLQYASCPPYREPPVMTPQERRRWNGEVMEHIVAAKGLAEQVRWAAISEYLDLTGYAGYRALATLAPDIDVQAAVSGGADAPEHLLHTLATYVAQDSGHPLGLRINIVEQLWEDSPLGAGGALAGVLRDCSVSSTALGTLLHTLSRCEEETLEELVEHVRQDEYERTSRRFLAATLDSLDAAHRLHRMGRIGEHLHMWVRETVQAEWGGANSHDVCVDDEDMATLTDLAARYHELRDDMADPSSSHLVVKDQPALDIGTELFPPRWHTLTMGRAPGIALWAESDVRAVVCVRPTSVPGTRSWRFGVEDTGRDEVITFRGRLVDTDDSRCAVDFPADLMERPEWAHLLLQGVKALSEHGAQ</sequence>
<reference evidence="2 3" key="1">
    <citation type="submission" date="2024-10" db="EMBL/GenBank/DDBJ databases">
        <title>The Natural Products Discovery Center: Release of the First 8490 Sequenced Strains for Exploring Actinobacteria Biosynthetic Diversity.</title>
        <authorList>
            <person name="Kalkreuter E."/>
            <person name="Kautsar S.A."/>
            <person name="Yang D."/>
            <person name="Bader C.D."/>
            <person name="Teijaro C.N."/>
            <person name="Fluegel L."/>
            <person name="Davis C.M."/>
            <person name="Simpson J.R."/>
            <person name="Lauterbach L."/>
            <person name="Steele A.D."/>
            <person name="Gui C."/>
            <person name="Meng S."/>
            <person name="Li G."/>
            <person name="Viehrig K."/>
            <person name="Ye F."/>
            <person name="Su P."/>
            <person name="Kiefer A.F."/>
            <person name="Nichols A."/>
            <person name="Cepeda A.J."/>
            <person name="Yan W."/>
            <person name="Fan B."/>
            <person name="Jiang Y."/>
            <person name="Adhikari A."/>
            <person name="Zheng C.-J."/>
            <person name="Schuster L."/>
            <person name="Cowan T.M."/>
            <person name="Smanski M.J."/>
            <person name="Chevrette M.G."/>
            <person name="De Carvalho L.P.S."/>
            <person name="Shen B."/>
        </authorList>
    </citation>
    <scope>NUCLEOTIDE SEQUENCE [LARGE SCALE GENOMIC DNA]</scope>
    <source>
        <strain evidence="2 3">NPDC051599</strain>
    </source>
</reference>